<dbReference type="OrthoDB" id="416496at2759"/>
<dbReference type="SUPFAM" id="SSF53335">
    <property type="entry name" value="S-adenosyl-L-methionine-dependent methyltransferases"/>
    <property type="match status" value="1"/>
</dbReference>
<dbReference type="CDD" id="cd02440">
    <property type="entry name" value="AdoMet_MTases"/>
    <property type="match status" value="1"/>
</dbReference>
<dbReference type="AlphaFoldDB" id="A0A0A8L2W7"/>
<dbReference type="EMBL" id="CCBQ010000016">
    <property type="protein sequence ID" value="CDO92592.1"/>
    <property type="molecule type" value="Genomic_DNA"/>
</dbReference>
<comment type="similarity">
    <text evidence="2">Belongs to the methyltransferase superfamily. METL family.</text>
</comment>
<dbReference type="GO" id="GO:0032259">
    <property type="term" value="P:methylation"/>
    <property type="evidence" value="ECO:0007669"/>
    <property type="project" value="UniProtKB-KW"/>
</dbReference>
<dbReference type="PANTHER" id="PTHR42912">
    <property type="entry name" value="METHYLTRANSFERASE"/>
    <property type="match status" value="1"/>
</dbReference>
<evidence type="ECO:0000256" key="4">
    <source>
        <dbReference type="ARBA" id="ARBA00022679"/>
    </source>
</evidence>
<keyword evidence="8" id="KW-0496">Mitochondrion</keyword>
<keyword evidence="13" id="KW-1185">Reference proteome</keyword>
<evidence type="ECO:0000256" key="1">
    <source>
        <dbReference type="ARBA" id="ARBA00004434"/>
    </source>
</evidence>
<keyword evidence="7" id="KW-1133">Transmembrane helix</keyword>
<keyword evidence="5" id="KW-0812">Transmembrane</keyword>
<gene>
    <name evidence="12" type="ORF">KLDO_g908</name>
</gene>
<evidence type="ECO:0000256" key="3">
    <source>
        <dbReference type="ARBA" id="ARBA00022603"/>
    </source>
</evidence>
<dbReference type="Gene3D" id="3.40.50.150">
    <property type="entry name" value="Vaccinia Virus protein VP39"/>
    <property type="match status" value="1"/>
</dbReference>
<proteinExistence type="inferred from homology"/>
<keyword evidence="6" id="KW-0999">Mitochondrion inner membrane</keyword>
<keyword evidence="9" id="KW-0472">Membrane</keyword>
<evidence type="ECO:0000313" key="13">
    <source>
        <dbReference type="Proteomes" id="UP000031516"/>
    </source>
</evidence>
<dbReference type="Proteomes" id="UP000031516">
    <property type="component" value="Unassembled WGS sequence"/>
</dbReference>
<dbReference type="InterPro" id="IPR041698">
    <property type="entry name" value="Methyltransf_25"/>
</dbReference>
<evidence type="ECO:0000256" key="6">
    <source>
        <dbReference type="ARBA" id="ARBA00022792"/>
    </source>
</evidence>
<evidence type="ECO:0000256" key="9">
    <source>
        <dbReference type="ARBA" id="ARBA00023136"/>
    </source>
</evidence>
<dbReference type="InterPro" id="IPR050508">
    <property type="entry name" value="Methyltransf_Superfamily"/>
</dbReference>
<comment type="caution">
    <text evidence="12">The sequence shown here is derived from an EMBL/GenBank/DDBJ whole genome shotgun (WGS) entry which is preliminary data.</text>
</comment>
<dbReference type="InterPro" id="IPR029063">
    <property type="entry name" value="SAM-dependent_MTases_sf"/>
</dbReference>
<accession>A0A0A8L2W7</accession>
<evidence type="ECO:0000256" key="8">
    <source>
        <dbReference type="ARBA" id="ARBA00023128"/>
    </source>
</evidence>
<evidence type="ECO:0000256" key="5">
    <source>
        <dbReference type="ARBA" id="ARBA00022692"/>
    </source>
</evidence>
<sequence length="447" mass="51432">MFVARCNVLCGSVKPLRYIPHGNVSKVFGLTRSVRCKTTYIPSPDSVYRKPKSKEQLAKEKHEADLKSENWIIRYGAIARSEKFSKGLTKYILAAYVVFILYGLNYTKKLYKKDKELEDISAKIDMGEANEYELLRYKELKNTLRTRDVEKLKKYKEIIEAEGTENLGKITLENNDENKINEKILPARDTTDFYEMKAEEYDEGVNFEEKMIRMGKRRKWLMKHCKGDVLEVACGTGRNIKYLDPTKINSITFLDASEKMMEITNKKFREALPNFKKCAFVVGKAEDLINMSSAESPVQYDTVVEAFGLCSHHDPVKSLKNFADLLKPGGRIILLEHGRGDYDMINKILDDRAEKRLKTWGCRWNLDIGEILDDSGLDVVEEKKTHFGTTWCVVAKRKGDGKKKEEIGFFEKYLGSSVKSRLESFANDKKTQEHSQVPQKETTEVSK</sequence>
<dbReference type="GO" id="GO:0005743">
    <property type="term" value="C:mitochondrial inner membrane"/>
    <property type="evidence" value="ECO:0007669"/>
    <property type="project" value="UniProtKB-SubCell"/>
</dbReference>
<evidence type="ECO:0000256" key="10">
    <source>
        <dbReference type="SAM" id="MobiDB-lite"/>
    </source>
</evidence>
<protein>
    <submittedName>
        <fullName evidence="12">WGS project CCBQ000000000 data, contig 00012</fullName>
    </submittedName>
</protein>
<dbReference type="GO" id="GO:0008168">
    <property type="term" value="F:methyltransferase activity"/>
    <property type="evidence" value="ECO:0007669"/>
    <property type="project" value="UniProtKB-KW"/>
</dbReference>
<dbReference type="FunFam" id="3.40.50.150:FF:000371">
    <property type="entry name" value="Methyltransferase OMS1, mitochondrial"/>
    <property type="match status" value="1"/>
</dbReference>
<dbReference type="PANTHER" id="PTHR42912:SF83">
    <property type="entry name" value="METHYLTRANSFERASE TYPE 11 DOMAIN-CONTAINING PROTEIN"/>
    <property type="match status" value="1"/>
</dbReference>
<comment type="subcellular location">
    <subcellularLocation>
        <location evidence="1">Mitochondrion inner membrane</location>
        <topology evidence="1">Single-pass membrane protein</topology>
    </subcellularLocation>
</comment>
<keyword evidence="4" id="KW-0808">Transferase</keyword>
<evidence type="ECO:0000256" key="2">
    <source>
        <dbReference type="ARBA" id="ARBA00009725"/>
    </source>
</evidence>
<evidence type="ECO:0000259" key="11">
    <source>
        <dbReference type="Pfam" id="PF13649"/>
    </source>
</evidence>
<dbReference type="Pfam" id="PF13649">
    <property type="entry name" value="Methyltransf_25"/>
    <property type="match status" value="1"/>
</dbReference>
<name>A0A0A8L2W7_9SACH</name>
<reference evidence="12 13" key="1">
    <citation type="submission" date="2014-03" db="EMBL/GenBank/DDBJ databases">
        <title>The genome of Kluyveromyces dobzhanskii.</title>
        <authorList>
            <person name="Nystedt B."/>
            <person name="Astrom S."/>
        </authorList>
    </citation>
    <scope>NUCLEOTIDE SEQUENCE [LARGE SCALE GENOMIC DNA]</scope>
    <source>
        <strain evidence="12 13">CBS 2104</strain>
    </source>
</reference>
<keyword evidence="3" id="KW-0489">Methyltransferase</keyword>
<organism evidence="12 13">
    <name type="scientific">Kluyveromyces dobzhanskii CBS 2104</name>
    <dbReference type="NCBI Taxonomy" id="1427455"/>
    <lineage>
        <taxon>Eukaryota</taxon>
        <taxon>Fungi</taxon>
        <taxon>Dikarya</taxon>
        <taxon>Ascomycota</taxon>
        <taxon>Saccharomycotina</taxon>
        <taxon>Saccharomycetes</taxon>
        <taxon>Saccharomycetales</taxon>
        <taxon>Saccharomycetaceae</taxon>
        <taxon>Kluyveromyces</taxon>
    </lineage>
</organism>
<evidence type="ECO:0000313" key="12">
    <source>
        <dbReference type="EMBL" id="CDO92592.1"/>
    </source>
</evidence>
<evidence type="ECO:0000256" key="7">
    <source>
        <dbReference type="ARBA" id="ARBA00022989"/>
    </source>
</evidence>
<feature type="domain" description="Methyltransferase" evidence="11">
    <location>
        <begin position="229"/>
        <end position="330"/>
    </location>
</feature>
<feature type="region of interest" description="Disordered" evidence="10">
    <location>
        <begin position="425"/>
        <end position="447"/>
    </location>
</feature>